<proteinExistence type="predicted"/>
<keyword evidence="5" id="KW-1185">Reference proteome</keyword>
<feature type="compositionally biased region" description="Polar residues" evidence="1">
    <location>
        <begin position="425"/>
        <end position="434"/>
    </location>
</feature>
<sequence length="551" mass="60632">MSKSSHCFSTRRSLLCISVLASLSLKTPLVNAQLPSQNLAQQLEFEVTAPKASAELEAGESFSITWSSKPAVFDEDDLVDITLKSYIKPAVGSQWQFDQKVGEAQAGAGFYDWIVTDNNTLFTIPQKQIAAHQITVRAFAGKYAYKCTSSTDLFSIKPKPPEIPVEREKALMNGPVIVDPFLRSQPGFIQSTLTTRITTLPTPSPPLGPTTFNPSSRITTVVGETTFNAAFKLSPSTTTSNNPVLTSTENPDATTTSTPDDNDKVVTFFQGKMSSGKYFGIILGVIFPVFAVLAFVMYCIVRRKREKAAKIPRHARFPFCCFDPWPETKYKRKDGVMVKLPAEKVVSGKGEMDKKKPDPEETKAVEAPRSPPVAPQGISNTHEHPPFVARQDAAVPPLATAPSQNDTIRRPTHTNGEGLDGYGASISSSVSLSTYPDELDTSDEEDLKRPSKGSVPASDSSEIRGQQTLKWRREEQEEREKRQKLKGKAPEDPEQQSVEQSRMSSDLNSAEKGQLTPDSTGSETEKPGILPRIETSLKRPVDPWWFFRGSN</sequence>
<feature type="region of interest" description="Disordered" evidence="1">
    <location>
        <begin position="398"/>
        <end position="535"/>
    </location>
</feature>
<feature type="signal peptide" evidence="3">
    <location>
        <begin position="1"/>
        <end position="32"/>
    </location>
</feature>
<evidence type="ECO:0000313" key="5">
    <source>
        <dbReference type="Proteomes" id="UP000275078"/>
    </source>
</evidence>
<feature type="compositionally biased region" description="Basic and acidic residues" evidence="1">
    <location>
        <begin position="471"/>
        <end position="481"/>
    </location>
</feature>
<feature type="chain" id="PRO_5017974878" evidence="3">
    <location>
        <begin position="33"/>
        <end position="551"/>
    </location>
</feature>
<keyword evidence="3" id="KW-0732">Signal</keyword>
<dbReference type="EMBL" id="ML119699">
    <property type="protein sequence ID" value="RPA79415.1"/>
    <property type="molecule type" value="Genomic_DNA"/>
</dbReference>
<evidence type="ECO:0000256" key="1">
    <source>
        <dbReference type="SAM" id="MobiDB-lite"/>
    </source>
</evidence>
<feature type="compositionally biased region" description="Polar residues" evidence="1">
    <location>
        <begin position="457"/>
        <end position="469"/>
    </location>
</feature>
<evidence type="ECO:0000256" key="3">
    <source>
        <dbReference type="SAM" id="SignalP"/>
    </source>
</evidence>
<gene>
    <name evidence="4" type="ORF">BJ508DRAFT_328314</name>
</gene>
<keyword evidence="2" id="KW-0812">Transmembrane</keyword>
<keyword evidence="2" id="KW-0472">Membrane</keyword>
<name>A0A3N4HZX4_ASCIM</name>
<dbReference type="Proteomes" id="UP000275078">
    <property type="component" value="Unassembled WGS sequence"/>
</dbReference>
<protein>
    <submittedName>
        <fullName evidence="4">Uncharacterized protein</fullName>
    </submittedName>
</protein>
<dbReference type="AlphaFoldDB" id="A0A3N4HZX4"/>
<feature type="region of interest" description="Disordered" evidence="1">
    <location>
        <begin position="234"/>
        <end position="260"/>
    </location>
</feature>
<feature type="region of interest" description="Disordered" evidence="1">
    <location>
        <begin position="347"/>
        <end position="384"/>
    </location>
</feature>
<keyword evidence="2" id="KW-1133">Transmembrane helix</keyword>
<feature type="transmembrane region" description="Helical" evidence="2">
    <location>
        <begin position="278"/>
        <end position="301"/>
    </location>
</feature>
<evidence type="ECO:0000256" key="2">
    <source>
        <dbReference type="SAM" id="Phobius"/>
    </source>
</evidence>
<reference evidence="4 5" key="1">
    <citation type="journal article" date="2018" name="Nat. Ecol. Evol.">
        <title>Pezizomycetes genomes reveal the molecular basis of ectomycorrhizal truffle lifestyle.</title>
        <authorList>
            <person name="Murat C."/>
            <person name="Payen T."/>
            <person name="Noel B."/>
            <person name="Kuo A."/>
            <person name="Morin E."/>
            <person name="Chen J."/>
            <person name="Kohler A."/>
            <person name="Krizsan K."/>
            <person name="Balestrini R."/>
            <person name="Da Silva C."/>
            <person name="Montanini B."/>
            <person name="Hainaut M."/>
            <person name="Levati E."/>
            <person name="Barry K.W."/>
            <person name="Belfiori B."/>
            <person name="Cichocki N."/>
            <person name="Clum A."/>
            <person name="Dockter R.B."/>
            <person name="Fauchery L."/>
            <person name="Guy J."/>
            <person name="Iotti M."/>
            <person name="Le Tacon F."/>
            <person name="Lindquist E.A."/>
            <person name="Lipzen A."/>
            <person name="Malagnac F."/>
            <person name="Mello A."/>
            <person name="Molinier V."/>
            <person name="Miyauchi S."/>
            <person name="Poulain J."/>
            <person name="Riccioni C."/>
            <person name="Rubini A."/>
            <person name="Sitrit Y."/>
            <person name="Splivallo R."/>
            <person name="Traeger S."/>
            <person name="Wang M."/>
            <person name="Zifcakova L."/>
            <person name="Wipf D."/>
            <person name="Zambonelli A."/>
            <person name="Paolocci F."/>
            <person name="Nowrousian M."/>
            <person name="Ottonello S."/>
            <person name="Baldrian P."/>
            <person name="Spatafora J.W."/>
            <person name="Henrissat B."/>
            <person name="Nagy L.G."/>
            <person name="Aury J.M."/>
            <person name="Wincker P."/>
            <person name="Grigoriev I.V."/>
            <person name="Bonfante P."/>
            <person name="Martin F.M."/>
        </authorList>
    </citation>
    <scope>NUCLEOTIDE SEQUENCE [LARGE SCALE GENOMIC DNA]</scope>
    <source>
        <strain evidence="4 5">RN42</strain>
    </source>
</reference>
<feature type="compositionally biased region" description="Basic and acidic residues" evidence="1">
    <location>
        <begin position="350"/>
        <end position="366"/>
    </location>
</feature>
<feature type="compositionally biased region" description="Polar residues" evidence="1">
    <location>
        <begin position="495"/>
        <end position="508"/>
    </location>
</feature>
<organism evidence="4 5">
    <name type="scientific">Ascobolus immersus RN42</name>
    <dbReference type="NCBI Taxonomy" id="1160509"/>
    <lineage>
        <taxon>Eukaryota</taxon>
        <taxon>Fungi</taxon>
        <taxon>Dikarya</taxon>
        <taxon>Ascomycota</taxon>
        <taxon>Pezizomycotina</taxon>
        <taxon>Pezizomycetes</taxon>
        <taxon>Pezizales</taxon>
        <taxon>Ascobolaceae</taxon>
        <taxon>Ascobolus</taxon>
    </lineage>
</organism>
<feature type="compositionally biased region" description="Polar residues" evidence="1">
    <location>
        <begin position="234"/>
        <end position="259"/>
    </location>
</feature>
<evidence type="ECO:0000313" key="4">
    <source>
        <dbReference type="EMBL" id="RPA79415.1"/>
    </source>
</evidence>
<accession>A0A3N4HZX4</accession>